<evidence type="ECO:0000313" key="6">
    <source>
        <dbReference type="Proteomes" id="UP000078290"/>
    </source>
</evidence>
<dbReference type="Pfam" id="PF03450">
    <property type="entry name" value="CO_deh_flav_C"/>
    <property type="match status" value="1"/>
</dbReference>
<dbReference type="InterPro" id="IPR016166">
    <property type="entry name" value="FAD-bd_PCMH"/>
</dbReference>
<dbReference type="SUPFAM" id="SSF56176">
    <property type="entry name" value="FAD-binding/transporter-associated domain-like"/>
    <property type="match status" value="1"/>
</dbReference>
<dbReference type="InterPro" id="IPR016167">
    <property type="entry name" value="FAD-bd_PCMH_sub1"/>
</dbReference>
<dbReference type="PANTHER" id="PTHR42659">
    <property type="entry name" value="XANTHINE DEHYDROGENASE SUBUNIT C-RELATED"/>
    <property type="match status" value="1"/>
</dbReference>
<name>A0A1B7KSW8_PARTM</name>
<dbReference type="InterPro" id="IPR051312">
    <property type="entry name" value="Diverse_Substr_Oxidored"/>
</dbReference>
<dbReference type="AlphaFoldDB" id="A0A1B7KSW8"/>
<dbReference type="GO" id="GO:0016491">
    <property type="term" value="F:oxidoreductase activity"/>
    <property type="evidence" value="ECO:0007669"/>
    <property type="project" value="UniProtKB-KW"/>
</dbReference>
<dbReference type="InterPro" id="IPR016169">
    <property type="entry name" value="FAD-bd_PCMH_sub2"/>
</dbReference>
<protein>
    <submittedName>
        <fullName evidence="5">Molybdopterin dehydrogenase</fullName>
    </submittedName>
</protein>
<dbReference type="OrthoDB" id="9774454at2"/>
<dbReference type="InterPro" id="IPR005107">
    <property type="entry name" value="CO_DH_flav_C"/>
</dbReference>
<organism evidence="5 6">
    <name type="scientific">Parageobacillus thermoglucosidasius</name>
    <name type="common">Geobacillus thermoglucosidasius</name>
    <dbReference type="NCBI Taxonomy" id="1426"/>
    <lineage>
        <taxon>Bacteria</taxon>
        <taxon>Bacillati</taxon>
        <taxon>Bacillota</taxon>
        <taxon>Bacilli</taxon>
        <taxon>Bacillales</taxon>
        <taxon>Anoxybacillaceae</taxon>
        <taxon>Parageobacillus</taxon>
    </lineage>
</organism>
<dbReference type="InterPro" id="IPR002346">
    <property type="entry name" value="Mopterin_DH_FAD-bd"/>
</dbReference>
<keyword evidence="3" id="KW-0560">Oxidoreductase</keyword>
<reference evidence="6" key="1">
    <citation type="submission" date="2016-05" db="EMBL/GenBank/DDBJ databases">
        <authorList>
            <person name="Wang W."/>
            <person name="Zhu L."/>
        </authorList>
    </citation>
    <scope>NUCLEOTIDE SEQUENCE [LARGE SCALE GENOMIC DNA]</scope>
    <source>
        <strain evidence="6">W-2</strain>
    </source>
</reference>
<dbReference type="InterPro" id="IPR036318">
    <property type="entry name" value="FAD-bd_PCMH-like_sf"/>
</dbReference>
<dbReference type="PROSITE" id="PS51387">
    <property type="entry name" value="FAD_PCMH"/>
    <property type="match status" value="1"/>
</dbReference>
<proteinExistence type="predicted"/>
<dbReference type="InterPro" id="IPR036683">
    <property type="entry name" value="CO_DH_flav_C_dom_sf"/>
</dbReference>
<evidence type="ECO:0000256" key="1">
    <source>
        <dbReference type="ARBA" id="ARBA00022630"/>
    </source>
</evidence>
<dbReference type="Gene3D" id="3.30.465.10">
    <property type="match status" value="1"/>
</dbReference>
<accession>A0A1B7KSW8</accession>
<evidence type="ECO:0000256" key="3">
    <source>
        <dbReference type="ARBA" id="ARBA00023002"/>
    </source>
</evidence>
<dbReference type="Proteomes" id="UP000078290">
    <property type="component" value="Unassembled WGS sequence"/>
</dbReference>
<feature type="domain" description="FAD-binding PCMH-type" evidence="4">
    <location>
        <begin position="1"/>
        <end position="177"/>
    </location>
</feature>
<dbReference type="Gene3D" id="3.30.43.10">
    <property type="entry name" value="Uridine Diphospho-n-acetylenolpyruvylglucosamine Reductase, domain 2"/>
    <property type="match status" value="1"/>
</dbReference>
<gene>
    <name evidence="5" type="ORF">A7K69_04050</name>
</gene>
<dbReference type="Pfam" id="PF00941">
    <property type="entry name" value="FAD_binding_5"/>
    <property type="match status" value="1"/>
</dbReference>
<keyword evidence="1" id="KW-0285">Flavoprotein</keyword>
<dbReference type="RefSeq" id="WP_064550838.1">
    <property type="nucleotide sequence ID" value="NZ_LXMA01000012.1"/>
</dbReference>
<dbReference type="Gene3D" id="3.30.390.50">
    <property type="entry name" value="CO dehydrogenase flavoprotein, C-terminal domain"/>
    <property type="match status" value="1"/>
</dbReference>
<comment type="caution">
    <text evidence="5">The sequence shown here is derived from an EMBL/GenBank/DDBJ whole genome shotgun (WGS) entry which is preliminary data.</text>
</comment>
<keyword evidence="2" id="KW-0274">FAD</keyword>
<evidence type="ECO:0000259" key="4">
    <source>
        <dbReference type="PROSITE" id="PS51387"/>
    </source>
</evidence>
<dbReference type="SMART" id="SM01092">
    <property type="entry name" value="CO_deh_flav_C"/>
    <property type="match status" value="1"/>
</dbReference>
<dbReference type="PANTHER" id="PTHR42659:SF2">
    <property type="entry name" value="XANTHINE DEHYDROGENASE SUBUNIT C-RELATED"/>
    <property type="match status" value="1"/>
</dbReference>
<sequence length="295" mass="32643">MKPAKFDYYCPKTVDEALSLLEEIGFDGKIIAGGQSLVPIMNMRLSTPEYLIDINHLKDLQFIEFDGSKMKIGALTRQTEIEMSDAVRQHLGLLSEAVPYIGHVQTRNRGTFGGSLVHADPSAEIPLSLMALGGTLHIASKEEVREVNVEDFFVTYLTTDIMPNELLVEIHIPVPEGRAGYSFHEISRRHGDFALVAAACQLSVDSQDRISKVRLVLGGVDAVPLLITEASELMEGEYLSAPLLNKIADIVDEAVNPESDLHATADYRRHLAKELAVRTVKTAYERARSENNERS</sequence>
<evidence type="ECO:0000256" key="2">
    <source>
        <dbReference type="ARBA" id="ARBA00022827"/>
    </source>
</evidence>
<evidence type="ECO:0000313" key="5">
    <source>
        <dbReference type="EMBL" id="OAT73164.1"/>
    </source>
</evidence>
<dbReference type="SUPFAM" id="SSF55447">
    <property type="entry name" value="CO dehydrogenase flavoprotein C-terminal domain-like"/>
    <property type="match status" value="1"/>
</dbReference>
<dbReference type="EMBL" id="LXMA01000012">
    <property type="protein sequence ID" value="OAT73164.1"/>
    <property type="molecule type" value="Genomic_DNA"/>
</dbReference>
<dbReference type="GO" id="GO:0071949">
    <property type="term" value="F:FAD binding"/>
    <property type="evidence" value="ECO:0007669"/>
    <property type="project" value="InterPro"/>
</dbReference>